<evidence type="ECO:0000313" key="7">
    <source>
        <dbReference type="Proteomes" id="UP001597151"/>
    </source>
</evidence>
<keyword evidence="3 5" id="KW-1133">Transmembrane helix</keyword>
<dbReference type="Pfam" id="PF03595">
    <property type="entry name" value="SLAC1"/>
    <property type="match status" value="1"/>
</dbReference>
<feature type="transmembrane region" description="Helical" evidence="5">
    <location>
        <begin position="237"/>
        <end position="255"/>
    </location>
</feature>
<keyword evidence="7" id="KW-1185">Reference proteome</keyword>
<dbReference type="Proteomes" id="UP001597151">
    <property type="component" value="Unassembled WGS sequence"/>
</dbReference>
<dbReference type="CDD" id="cd09323">
    <property type="entry name" value="TDT_SLAC1_like"/>
    <property type="match status" value="1"/>
</dbReference>
<evidence type="ECO:0000256" key="2">
    <source>
        <dbReference type="ARBA" id="ARBA00022692"/>
    </source>
</evidence>
<dbReference type="PANTHER" id="PTHR37955:SF1">
    <property type="entry name" value="DEP DOMAIN-CONTAINING PROTEIN"/>
    <property type="match status" value="1"/>
</dbReference>
<dbReference type="Gene3D" id="1.50.10.150">
    <property type="entry name" value="Voltage-dependent anion channel"/>
    <property type="match status" value="1"/>
</dbReference>
<gene>
    <name evidence="6" type="ORF">ACFQ3C_09625</name>
</gene>
<dbReference type="EMBL" id="JBHTKR010000003">
    <property type="protein sequence ID" value="MFD1194929.1"/>
    <property type="molecule type" value="Genomic_DNA"/>
</dbReference>
<feature type="transmembrane region" description="Helical" evidence="5">
    <location>
        <begin position="55"/>
        <end position="74"/>
    </location>
</feature>
<keyword evidence="4 5" id="KW-0472">Membrane</keyword>
<comment type="subcellular location">
    <subcellularLocation>
        <location evidence="1">Membrane</location>
        <topology evidence="1">Multi-pass membrane protein</topology>
    </subcellularLocation>
</comment>
<proteinExistence type="predicted"/>
<dbReference type="RefSeq" id="WP_380791058.1">
    <property type="nucleotide sequence ID" value="NZ_JBHTKR010000003.1"/>
</dbReference>
<feature type="transmembrane region" description="Helical" evidence="5">
    <location>
        <begin position="121"/>
        <end position="142"/>
    </location>
</feature>
<feature type="transmembrane region" description="Helical" evidence="5">
    <location>
        <begin position="214"/>
        <end position="231"/>
    </location>
</feature>
<evidence type="ECO:0000256" key="3">
    <source>
        <dbReference type="ARBA" id="ARBA00022989"/>
    </source>
</evidence>
<feature type="transmembrane region" description="Helical" evidence="5">
    <location>
        <begin position="267"/>
        <end position="287"/>
    </location>
</feature>
<dbReference type="InterPro" id="IPR052951">
    <property type="entry name" value="Tellurite_res_ion_channel"/>
</dbReference>
<organism evidence="6 7">
    <name type="scientific">Seohaeicola saemankumensis</name>
    <dbReference type="NCBI Taxonomy" id="481181"/>
    <lineage>
        <taxon>Bacteria</taxon>
        <taxon>Pseudomonadati</taxon>
        <taxon>Pseudomonadota</taxon>
        <taxon>Alphaproteobacteria</taxon>
        <taxon>Rhodobacterales</taxon>
        <taxon>Roseobacteraceae</taxon>
        <taxon>Seohaeicola</taxon>
    </lineage>
</organism>
<sequence>MPSLTSPDAVQTPASHSQLEHYPVTFFAIVMGLSGLSLALHAFETAHGLGSQASGAAYWLTIAAFLAIAAVYALKAWRYPAAVRAEWNHPVRLAFFPAISISLLLLATLTLPRAPTVAEPLWLFGMGLQGALTIAVISGWIGHRAFQTPHLSPAWFIPAVGNVIVPIAGVQMGYVEISWYFLSVGLIFWVVLLTLVMNRLIFHDPMPGRLQPTLVILIAPPAVGFLAWVRLTGDIDAFARVLMNGAYLFTLLVAVQLPRIVRLPFALSFWALSFPFAAVTAASFLYADRTGSAVHALFGTGLMGVLVIIIAALLIRTYRAMRAGEICQPE</sequence>
<accession>A0ABW3TCL6</accession>
<name>A0ABW3TCL6_9RHOB</name>
<comment type="caution">
    <text evidence="6">The sequence shown here is derived from an EMBL/GenBank/DDBJ whole genome shotgun (WGS) entry which is preliminary data.</text>
</comment>
<feature type="transmembrane region" description="Helical" evidence="5">
    <location>
        <begin position="293"/>
        <end position="315"/>
    </location>
</feature>
<dbReference type="PANTHER" id="PTHR37955">
    <property type="entry name" value="TELLURITE RESISTANCE PROTEIN TEHA"/>
    <property type="match status" value="1"/>
</dbReference>
<evidence type="ECO:0000256" key="1">
    <source>
        <dbReference type="ARBA" id="ARBA00004141"/>
    </source>
</evidence>
<feature type="transmembrane region" description="Helical" evidence="5">
    <location>
        <begin position="21"/>
        <end position="43"/>
    </location>
</feature>
<feature type="transmembrane region" description="Helical" evidence="5">
    <location>
        <begin position="94"/>
        <end position="115"/>
    </location>
</feature>
<dbReference type="InterPro" id="IPR038665">
    <property type="entry name" value="Voltage-dep_anion_channel_sf"/>
</dbReference>
<keyword evidence="2 5" id="KW-0812">Transmembrane</keyword>
<feature type="transmembrane region" description="Helical" evidence="5">
    <location>
        <begin position="154"/>
        <end position="174"/>
    </location>
</feature>
<evidence type="ECO:0000313" key="6">
    <source>
        <dbReference type="EMBL" id="MFD1194929.1"/>
    </source>
</evidence>
<reference evidence="7" key="1">
    <citation type="journal article" date="2019" name="Int. J. Syst. Evol. Microbiol.">
        <title>The Global Catalogue of Microorganisms (GCM) 10K type strain sequencing project: providing services to taxonomists for standard genome sequencing and annotation.</title>
        <authorList>
            <consortium name="The Broad Institute Genomics Platform"/>
            <consortium name="The Broad Institute Genome Sequencing Center for Infectious Disease"/>
            <person name="Wu L."/>
            <person name="Ma J."/>
        </authorList>
    </citation>
    <scope>NUCLEOTIDE SEQUENCE [LARGE SCALE GENOMIC DNA]</scope>
    <source>
        <strain evidence="7">CCUG 55328</strain>
    </source>
</reference>
<dbReference type="InterPro" id="IPR004695">
    <property type="entry name" value="SLAC1/Mae1/Ssu1/TehA"/>
</dbReference>
<feature type="transmembrane region" description="Helical" evidence="5">
    <location>
        <begin position="180"/>
        <end position="202"/>
    </location>
</feature>
<evidence type="ECO:0000256" key="5">
    <source>
        <dbReference type="SAM" id="Phobius"/>
    </source>
</evidence>
<protein>
    <submittedName>
        <fullName evidence="6">SLAC1 anion channel family protein</fullName>
    </submittedName>
</protein>
<evidence type="ECO:0000256" key="4">
    <source>
        <dbReference type="ARBA" id="ARBA00023136"/>
    </source>
</evidence>